<organism evidence="2 3">
    <name type="scientific">Aaosphaeria arxii CBS 175.79</name>
    <dbReference type="NCBI Taxonomy" id="1450172"/>
    <lineage>
        <taxon>Eukaryota</taxon>
        <taxon>Fungi</taxon>
        <taxon>Dikarya</taxon>
        <taxon>Ascomycota</taxon>
        <taxon>Pezizomycotina</taxon>
        <taxon>Dothideomycetes</taxon>
        <taxon>Pleosporomycetidae</taxon>
        <taxon>Pleosporales</taxon>
        <taxon>Pleosporales incertae sedis</taxon>
        <taxon>Aaosphaeria</taxon>
    </lineage>
</organism>
<proteinExistence type="predicted"/>
<evidence type="ECO:0000313" key="2">
    <source>
        <dbReference type="EMBL" id="KAF2016880.1"/>
    </source>
</evidence>
<evidence type="ECO:0000256" key="1">
    <source>
        <dbReference type="SAM" id="MobiDB-lite"/>
    </source>
</evidence>
<sequence>MDVGQGLTSETTPNEPITTSMENNTMNSEEGLNSGTTLDQFISRFSNSPRSIIGVALSSGRLICHHKKCADVTYPNIRRLREHYIARHVPDRELHVDYWFDSMSSLSLHSHKENGRKLHKHHRRKLHKDHGRELHIWCKNLGCARSLAGGGEPFESTKELEIHVHDVHKEEIWCDVPNCARSIAKGKAPFDHAEILRRHIKNVHTLEIWCQVLDCPRSEAKGGEPFHLKSALRWHVRNAHGELPEAVKANRGL</sequence>
<keyword evidence="3" id="KW-1185">Reference proteome</keyword>
<reference evidence="2" key="1">
    <citation type="journal article" date="2020" name="Stud. Mycol.">
        <title>101 Dothideomycetes genomes: a test case for predicting lifestyles and emergence of pathogens.</title>
        <authorList>
            <person name="Haridas S."/>
            <person name="Albert R."/>
            <person name="Binder M."/>
            <person name="Bloem J."/>
            <person name="Labutti K."/>
            <person name="Salamov A."/>
            <person name="Andreopoulos B."/>
            <person name="Baker S."/>
            <person name="Barry K."/>
            <person name="Bills G."/>
            <person name="Bluhm B."/>
            <person name="Cannon C."/>
            <person name="Castanera R."/>
            <person name="Culley D."/>
            <person name="Daum C."/>
            <person name="Ezra D."/>
            <person name="Gonzalez J."/>
            <person name="Henrissat B."/>
            <person name="Kuo A."/>
            <person name="Liang C."/>
            <person name="Lipzen A."/>
            <person name="Lutzoni F."/>
            <person name="Magnuson J."/>
            <person name="Mondo S."/>
            <person name="Nolan M."/>
            <person name="Ohm R."/>
            <person name="Pangilinan J."/>
            <person name="Park H.-J."/>
            <person name="Ramirez L."/>
            <person name="Alfaro M."/>
            <person name="Sun H."/>
            <person name="Tritt A."/>
            <person name="Yoshinaga Y."/>
            <person name="Zwiers L.-H."/>
            <person name="Turgeon B."/>
            <person name="Goodwin S."/>
            <person name="Spatafora J."/>
            <person name="Crous P."/>
            <person name="Grigoriev I."/>
        </authorList>
    </citation>
    <scope>NUCLEOTIDE SEQUENCE</scope>
    <source>
        <strain evidence="2">CBS 175.79</strain>
    </source>
</reference>
<gene>
    <name evidence="2" type="ORF">BU24DRAFT_406975</name>
</gene>
<accession>A0A6A5XW69</accession>
<dbReference type="RefSeq" id="XP_033385219.1">
    <property type="nucleotide sequence ID" value="XM_033525787.1"/>
</dbReference>
<protein>
    <submittedName>
        <fullName evidence="2">Uncharacterized protein</fullName>
    </submittedName>
</protein>
<evidence type="ECO:0000313" key="3">
    <source>
        <dbReference type="Proteomes" id="UP000799778"/>
    </source>
</evidence>
<dbReference type="GeneID" id="54283184"/>
<dbReference type="AlphaFoldDB" id="A0A6A5XW69"/>
<dbReference type="Proteomes" id="UP000799778">
    <property type="component" value="Unassembled WGS sequence"/>
</dbReference>
<feature type="region of interest" description="Disordered" evidence="1">
    <location>
        <begin position="1"/>
        <end position="33"/>
    </location>
</feature>
<dbReference type="EMBL" id="ML978068">
    <property type="protein sequence ID" value="KAF2016880.1"/>
    <property type="molecule type" value="Genomic_DNA"/>
</dbReference>
<name>A0A6A5XW69_9PLEO</name>